<proteinExistence type="predicted"/>
<evidence type="ECO:0000313" key="5">
    <source>
        <dbReference type="Proteomes" id="UP001369086"/>
    </source>
</evidence>
<accession>A0ABR0YZX1</accession>
<feature type="transmembrane region" description="Helical" evidence="2">
    <location>
        <begin position="98"/>
        <end position="120"/>
    </location>
</feature>
<gene>
    <name evidence="4" type="ORF">HHUSO_G21843</name>
</gene>
<keyword evidence="1" id="KW-0175">Coiled coil</keyword>
<dbReference type="Pfam" id="PF08614">
    <property type="entry name" value="ATG16"/>
    <property type="match status" value="1"/>
</dbReference>
<protein>
    <submittedName>
        <fullName evidence="4">Autophagy-related protein 16 isoform X1</fullName>
    </submittedName>
</protein>
<feature type="coiled-coil region" evidence="1">
    <location>
        <begin position="45"/>
        <end position="79"/>
    </location>
</feature>
<keyword evidence="2" id="KW-0472">Membrane</keyword>
<dbReference type="Proteomes" id="UP001369086">
    <property type="component" value="Unassembled WGS sequence"/>
</dbReference>
<keyword evidence="2" id="KW-0812">Transmembrane</keyword>
<keyword evidence="2" id="KW-1133">Transmembrane helix</keyword>
<evidence type="ECO:0000313" key="4">
    <source>
        <dbReference type="EMBL" id="KAK6478118.1"/>
    </source>
</evidence>
<dbReference type="EMBL" id="JAHFZB010000020">
    <property type="protein sequence ID" value="KAK6478118.1"/>
    <property type="molecule type" value="Genomic_DNA"/>
</dbReference>
<evidence type="ECO:0000256" key="1">
    <source>
        <dbReference type="SAM" id="Coils"/>
    </source>
</evidence>
<name>A0ABR0YZX1_HUSHU</name>
<sequence length="143" mass="16141">MTQSLEALGLSRCRGDAVSLSRRASALEAGLCEREVELERLSVEHAALRLAHAELEAGLSRAERENSRLLQQIVEEKRGEAERMNRTRYRRGERRGEGVCVFVLGAIMNLSPLLLLSLRWCKLVMKLQRRLQSKPAQCCPLSV</sequence>
<reference evidence="4 5" key="1">
    <citation type="submission" date="2021-05" db="EMBL/GenBank/DDBJ databases">
        <authorList>
            <person name="Zahm M."/>
            <person name="Klopp C."/>
            <person name="Cabau C."/>
            <person name="Kuhl H."/>
            <person name="Suciu R."/>
            <person name="Ciorpac M."/>
            <person name="Holostenco D."/>
            <person name="Gessner J."/>
            <person name="Wuertz S."/>
            <person name="Hohne C."/>
            <person name="Stock M."/>
            <person name="Gislard M."/>
            <person name="Lluch J."/>
            <person name="Milhes M."/>
            <person name="Lampietro C."/>
            <person name="Lopez Roques C."/>
            <person name="Donnadieu C."/>
            <person name="Du K."/>
            <person name="Schartl M."/>
            <person name="Guiguen Y."/>
        </authorList>
    </citation>
    <scope>NUCLEOTIDE SEQUENCE [LARGE SCALE GENOMIC DNA]</scope>
    <source>
        <strain evidence="4">Hh-F2</strain>
        <tissue evidence="4">Blood</tissue>
    </source>
</reference>
<comment type="caution">
    <text evidence="4">The sequence shown here is derived from an EMBL/GenBank/DDBJ whole genome shotgun (WGS) entry which is preliminary data.</text>
</comment>
<feature type="domain" description="Autophagy-related protein 16" evidence="3">
    <location>
        <begin position="12"/>
        <end position="85"/>
    </location>
</feature>
<evidence type="ECO:0000259" key="3">
    <source>
        <dbReference type="Pfam" id="PF08614"/>
    </source>
</evidence>
<dbReference type="InterPro" id="IPR013923">
    <property type="entry name" value="Autophagy-rel_prot_16_dom"/>
</dbReference>
<keyword evidence="5" id="KW-1185">Reference proteome</keyword>
<evidence type="ECO:0000256" key="2">
    <source>
        <dbReference type="SAM" id="Phobius"/>
    </source>
</evidence>
<organism evidence="4 5">
    <name type="scientific">Huso huso</name>
    <name type="common">Beluga</name>
    <name type="synonym">Acipenser huso</name>
    <dbReference type="NCBI Taxonomy" id="61971"/>
    <lineage>
        <taxon>Eukaryota</taxon>
        <taxon>Metazoa</taxon>
        <taxon>Chordata</taxon>
        <taxon>Craniata</taxon>
        <taxon>Vertebrata</taxon>
        <taxon>Euteleostomi</taxon>
        <taxon>Actinopterygii</taxon>
        <taxon>Chondrostei</taxon>
        <taxon>Acipenseriformes</taxon>
        <taxon>Acipenseridae</taxon>
        <taxon>Huso</taxon>
    </lineage>
</organism>